<feature type="non-terminal residue" evidence="1">
    <location>
        <position position="54"/>
    </location>
</feature>
<proteinExistence type="predicted"/>
<keyword evidence="2" id="KW-1185">Reference proteome</keyword>
<sequence length="54" mass="6081">GGVHIIGIGSPLFNWEEFDLNTVDQHQHVDSFRHGTRWLPFLDPPLLSSAGHTM</sequence>
<evidence type="ECO:0000313" key="1">
    <source>
        <dbReference type="EMBL" id="KAL3890451.1"/>
    </source>
</evidence>
<protein>
    <submittedName>
        <fullName evidence="1">Uncharacterized protein</fullName>
    </submittedName>
</protein>
<name>A0ABD3XW72_SINWO</name>
<dbReference type="AlphaFoldDB" id="A0ABD3XW72"/>
<comment type="caution">
    <text evidence="1">The sequence shown here is derived from an EMBL/GenBank/DDBJ whole genome shotgun (WGS) entry which is preliminary data.</text>
</comment>
<evidence type="ECO:0000313" key="2">
    <source>
        <dbReference type="Proteomes" id="UP001634394"/>
    </source>
</evidence>
<feature type="non-terminal residue" evidence="1">
    <location>
        <position position="1"/>
    </location>
</feature>
<dbReference type="EMBL" id="JBJQND010000001">
    <property type="protein sequence ID" value="KAL3890451.1"/>
    <property type="molecule type" value="Genomic_DNA"/>
</dbReference>
<accession>A0ABD3XW72</accession>
<gene>
    <name evidence="1" type="ORF">ACJMK2_002733</name>
</gene>
<reference evidence="1 2" key="1">
    <citation type="submission" date="2024-11" db="EMBL/GenBank/DDBJ databases">
        <title>Chromosome-level genome assembly of the freshwater bivalve Anodonta woodiana.</title>
        <authorList>
            <person name="Chen X."/>
        </authorList>
    </citation>
    <scope>NUCLEOTIDE SEQUENCE [LARGE SCALE GENOMIC DNA]</scope>
    <source>
        <strain evidence="1">MN2024</strain>
        <tissue evidence="1">Gills</tissue>
    </source>
</reference>
<dbReference type="Proteomes" id="UP001634394">
    <property type="component" value="Unassembled WGS sequence"/>
</dbReference>
<organism evidence="1 2">
    <name type="scientific">Sinanodonta woodiana</name>
    <name type="common">Chinese pond mussel</name>
    <name type="synonym">Anodonta woodiana</name>
    <dbReference type="NCBI Taxonomy" id="1069815"/>
    <lineage>
        <taxon>Eukaryota</taxon>
        <taxon>Metazoa</taxon>
        <taxon>Spiralia</taxon>
        <taxon>Lophotrochozoa</taxon>
        <taxon>Mollusca</taxon>
        <taxon>Bivalvia</taxon>
        <taxon>Autobranchia</taxon>
        <taxon>Heteroconchia</taxon>
        <taxon>Palaeoheterodonta</taxon>
        <taxon>Unionida</taxon>
        <taxon>Unionoidea</taxon>
        <taxon>Unionidae</taxon>
        <taxon>Unioninae</taxon>
        <taxon>Sinanodonta</taxon>
    </lineage>
</organism>